<dbReference type="Pfam" id="PF00440">
    <property type="entry name" value="TetR_N"/>
    <property type="match status" value="1"/>
</dbReference>
<accession>A0A8B5VY48</accession>
<feature type="domain" description="HTH tetR-type" evidence="3">
    <location>
        <begin position="7"/>
        <end position="67"/>
    </location>
</feature>
<dbReference type="AlphaFoldDB" id="A0A8B5VY48"/>
<protein>
    <submittedName>
        <fullName evidence="4">TetR family transcriptional regulator</fullName>
    </submittedName>
</protein>
<dbReference type="Pfam" id="PF14278">
    <property type="entry name" value="TetR_C_8"/>
    <property type="match status" value="1"/>
</dbReference>
<evidence type="ECO:0000313" key="5">
    <source>
        <dbReference type="Proteomes" id="UP000316316"/>
    </source>
</evidence>
<dbReference type="RefSeq" id="WP_144325748.1">
    <property type="nucleotide sequence ID" value="NZ_CAXOGR010000014.1"/>
</dbReference>
<dbReference type="InterPro" id="IPR009057">
    <property type="entry name" value="Homeodomain-like_sf"/>
</dbReference>
<sequence>MGNKRKTASKQEIKLAFTRLIHEKGFEGLTVMEIAREAGINRGTFYTHYIDKYDLMDKLEMETINDLKAILLRPNVGDVNDPLELIPYPLILEALIYVKQDFDFISALAGPGGDPQFVAMIKGILSELIESKISQSTELEFKKENLPEDYALEILLSSIVAIILLWIKKGGTESPEDIATMVFKARQISPYELLI</sequence>
<organism evidence="4 5">
    <name type="scientific">Enterococcus avium</name>
    <name type="common">Streptococcus avium</name>
    <dbReference type="NCBI Taxonomy" id="33945"/>
    <lineage>
        <taxon>Bacteria</taxon>
        <taxon>Bacillati</taxon>
        <taxon>Bacillota</taxon>
        <taxon>Bacilli</taxon>
        <taxon>Lactobacillales</taxon>
        <taxon>Enterococcaceae</taxon>
        <taxon>Enterococcus</taxon>
    </lineage>
</organism>
<proteinExistence type="predicted"/>
<dbReference type="GO" id="GO:0003677">
    <property type="term" value="F:DNA binding"/>
    <property type="evidence" value="ECO:0007669"/>
    <property type="project" value="UniProtKB-UniRule"/>
</dbReference>
<gene>
    <name evidence="4" type="ORF">AUF17_19640</name>
</gene>
<dbReference type="PRINTS" id="PR00455">
    <property type="entry name" value="HTHTETR"/>
</dbReference>
<feature type="DNA-binding region" description="H-T-H motif" evidence="2">
    <location>
        <begin position="30"/>
        <end position="49"/>
    </location>
</feature>
<comment type="caution">
    <text evidence="4">The sequence shown here is derived from an EMBL/GenBank/DDBJ whole genome shotgun (WGS) entry which is preliminary data.</text>
</comment>
<keyword evidence="1 2" id="KW-0238">DNA-binding</keyword>
<dbReference type="InterPro" id="IPR050624">
    <property type="entry name" value="HTH-type_Tx_Regulator"/>
</dbReference>
<reference evidence="4 5" key="1">
    <citation type="submission" date="2017-10" db="EMBL/GenBank/DDBJ databases">
        <title>FDA dAtabase for Regulatory Grade micrObial Sequences (FDA-ARGOS): Supporting development and validation of Infectious Disease Dx tests.</title>
        <authorList>
            <person name="Campos J."/>
            <person name="Goldberg B."/>
            <person name="Tallon L.J."/>
            <person name="Sadzewicz L."/>
            <person name="Sengamalay N."/>
            <person name="Ott S."/>
            <person name="Godinez A."/>
            <person name="Nagaraj S."/>
            <person name="Vyas G."/>
            <person name="Aluvathingal J."/>
            <person name="Nadendla S."/>
            <person name="Geyer C."/>
            <person name="Nandy P."/>
            <person name="Hobson J."/>
            <person name="Sichtig H."/>
        </authorList>
    </citation>
    <scope>NUCLEOTIDE SEQUENCE [LARGE SCALE GENOMIC DNA]</scope>
    <source>
        <strain evidence="4 5">FDAARGOS_185</strain>
    </source>
</reference>
<evidence type="ECO:0000313" key="4">
    <source>
        <dbReference type="EMBL" id="TRZ28918.1"/>
    </source>
</evidence>
<evidence type="ECO:0000259" key="3">
    <source>
        <dbReference type="PROSITE" id="PS50977"/>
    </source>
</evidence>
<dbReference type="Gene3D" id="1.10.357.10">
    <property type="entry name" value="Tetracycline Repressor, domain 2"/>
    <property type="match status" value="1"/>
</dbReference>
<dbReference type="SUPFAM" id="SSF46689">
    <property type="entry name" value="Homeodomain-like"/>
    <property type="match status" value="1"/>
</dbReference>
<dbReference type="PROSITE" id="PS50977">
    <property type="entry name" value="HTH_TETR_2"/>
    <property type="match status" value="1"/>
</dbReference>
<dbReference type="EMBL" id="PDXQ01000002">
    <property type="protein sequence ID" value="TRZ28918.1"/>
    <property type="molecule type" value="Genomic_DNA"/>
</dbReference>
<dbReference type="InterPro" id="IPR001647">
    <property type="entry name" value="HTH_TetR"/>
</dbReference>
<dbReference type="PANTHER" id="PTHR43479">
    <property type="entry name" value="ACREF/ENVCD OPERON REPRESSOR-RELATED"/>
    <property type="match status" value="1"/>
</dbReference>
<dbReference type="InterPro" id="IPR039532">
    <property type="entry name" value="TetR_C_Firmicutes"/>
</dbReference>
<evidence type="ECO:0000256" key="2">
    <source>
        <dbReference type="PROSITE-ProRule" id="PRU00335"/>
    </source>
</evidence>
<evidence type="ECO:0000256" key="1">
    <source>
        <dbReference type="ARBA" id="ARBA00023125"/>
    </source>
</evidence>
<name>A0A8B5VY48_ENTAV</name>
<dbReference type="PANTHER" id="PTHR43479:SF7">
    <property type="entry name" value="TETR-FAMILY TRANSCRIPTIONAL REGULATOR"/>
    <property type="match status" value="1"/>
</dbReference>
<dbReference type="Proteomes" id="UP000316316">
    <property type="component" value="Unassembled WGS sequence"/>
</dbReference>